<dbReference type="EMBL" id="JAUJYN010000002">
    <property type="protein sequence ID" value="KAK1277283.1"/>
    <property type="molecule type" value="Genomic_DNA"/>
</dbReference>
<dbReference type="SMART" id="SM00733">
    <property type="entry name" value="Mterf"/>
    <property type="match status" value="2"/>
</dbReference>
<dbReference type="GO" id="GO:0006353">
    <property type="term" value="P:DNA-templated transcription termination"/>
    <property type="evidence" value="ECO:0007669"/>
    <property type="project" value="UniProtKB-KW"/>
</dbReference>
<dbReference type="InterPro" id="IPR038538">
    <property type="entry name" value="MTERF_sf"/>
</dbReference>
<accession>A0AAV9BMS3</accession>
<keyword evidence="2" id="KW-0806">Transcription termination</keyword>
<gene>
    <name evidence="4" type="ORF">QJS04_geneDACA003511</name>
</gene>
<evidence type="ECO:0000256" key="2">
    <source>
        <dbReference type="ARBA" id="ARBA00022472"/>
    </source>
</evidence>
<keyword evidence="5" id="KW-1185">Reference proteome</keyword>
<reference evidence="4" key="2">
    <citation type="submission" date="2023-06" db="EMBL/GenBank/DDBJ databases">
        <authorList>
            <person name="Ma L."/>
            <person name="Liu K.-W."/>
            <person name="Li Z."/>
            <person name="Hsiao Y.-Y."/>
            <person name="Qi Y."/>
            <person name="Fu T."/>
            <person name="Tang G."/>
            <person name="Zhang D."/>
            <person name="Sun W.-H."/>
            <person name="Liu D.-K."/>
            <person name="Li Y."/>
            <person name="Chen G.-Z."/>
            <person name="Liu X.-D."/>
            <person name="Liao X.-Y."/>
            <person name="Jiang Y.-T."/>
            <person name="Yu X."/>
            <person name="Hao Y."/>
            <person name="Huang J."/>
            <person name="Zhao X.-W."/>
            <person name="Ke S."/>
            <person name="Chen Y.-Y."/>
            <person name="Wu W.-L."/>
            <person name="Hsu J.-L."/>
            <person name="Lin Y.-F."/>
            <person name="Huang M.-D."/>
            <person name="Li C.-Y."/>
            <person name="Huang L."/>
            <person name="Wang Z.-W."/>
            <person name="Zhao X."/>
            <person name="Zhong W.-Y."/>
            <person name="Peng D.-H."/>
            <person name="Ahmad S."/>
            <person name="Lan S."/>
            <person name="Zhang J.-S."/>
            <person name="Tsai W.-C."/>
            <person name="Van De Peer Y."/>
            <person name="Liu Z.-J."/>
        </authorList>
    </citation>
    <scope>NUCLEOTIDE SEQUENCE</scope>
    <source>
        <strain evidence="4">SCP</strain>
        <tissue evidence="4">Leaves</tissue>
    </source>
</reference>
<evidence type="ECO:0000256" key="1">
    <source>
        <dbReference type="ARBA" id="ARBA00007692"/>
    </source>
</evidence>
<keyword evidence="2" id="KW-0804">Transcription</keyword>
<proteinExistence type="inferred from homology"/>
<dbReference type="Pfam" id="PF02536">
    <property type="entry name" value="mTERF"/>
    <property type="match status" value="1"/>
</dbReference>
<organism evidence="4 5">
    <name type="scientific">Acorus gramineus</name>
    <name type="common">Dwarf sweet flag</name>
    <dbReference type="NCBI Taxonomy" id="55184"/>
    <lineage>
        <taxon>Eukaryota</taxon>
        <taxon>Viridiplantae</taxon>
        <taxon>Streptophyta</taxon>
        <taxon>Embryophyta</taxon>
        <taxon>Tracheophyta</taxon>
        <taxon>Spermatophyta</taxon>
        <taxon>Magnoliopsida</taxon>
        <taxon>Liliopsida</taxon>
        <taxon>Acoraceae</taxon>
        <taxon>Acorus</taxon>
    </lineage>
</organism>
<dbReference type="PANTHER" id="PTHR13068">
    <property type="entry name" value="CGI-12 PROTEIN-RELATED"/>
    <property type="match status" value="1"/>
</dbReference>
<evidence type="ECO:0000256" key="3">
    <source>
        <dbReference type="ARBA" id="ARBA00022946"/>
    </source>
</evidence>
<dbReference type="Gene3D" id="1.25.70.10">
    <property type="entry name" value="Transcription termination factor 3, mitochondrial"/>
    <property type="match status" value="1"/>
</dbReference>
<name>A0AAV9BMS3_ACOGR</name>
<dbReference type="PANTHER" id="PTHR13068:SF236">
    <property type="entry name" value="OS02G0749800 PROTEIN"/>
    <property type="match status" value="1"/>
</dbReference>
<dbReference type="InterPro" id="IPR003690">
    <property type="entry name" value="MTERF"/>
</dbReference>
<dbReference type="AlphaFoldDB" id="A0AAV9BMS3"/>
<comment type="caution">
    <text evidence="4">The sequence shown here is derived from an EMBL/GenBank/DDBJ whole genome shotgun (WGS) entry which is preliminary data.</text>
</comment>
<comment type="similarity">
    <text evidence="1">Belongs to the mTERF family.</text>
</comment>
<evidence type="ECO:0000313" key="5">
    <source>
        <dbReference type="Proteomes" id="UP001179952"/>
    </source>
</evidence>
<keyword evidence="2" id="KW-0805">Transcription regulation</keyword>
<protein>
    <submittedName>
        <fullName evidence="4">Uncharacterized protein</fullName>
    </submittedName>
</protein>
<dbReference type="Proteomes" id="UP001179952">
    <property type="component" value="Unassembled WGS sequence"/>
</dbReference>
<evidence type="ECO:0000313" key="4">
    <source>
        <dbReference type="EMBL" id="KAK1277283.1"/>
    </source>
</evidence>
<reference evidence="4" key="1">
    <citation type="journal article" date="2023" name="Nat. Commun.">
        <title>Diploid and tetraploid genomes of Acorus and the evolution of monocots.</title>
        <authorList>
            <person name="Ma L."/>
            <person name="Liu K.W."/>
            <person name="Li Z."/>
            <person name="Hsiao Y.Y."/>
            <person name="Qi Y."/>
            <person name="Fu T."/>
            <person name="Tang G.D."/>
            <person name="Zhang D."/>
            <person name="Sun W.H."/>
            <person name="Liu D.K."/>
            <person name="Li Y."/>
            <person name="Chen G.Z."/>
            <person name="Liu X.D."/>
            <person name="Liao X.Y."/>
            <person name="Jiang Y.T."/>
            <person name="Yu X."/>
            <person name="Hao Y."/>
            <person name="Huang J."/>
            <person name="Zhao X.W."/>
            <person name="Ke S."/>
            <person name="Chen Y.Y."/>
            <person name="Wu W.L."/>
            <person name="Hsu J.L."/>
            <person name="Lin Y.F."/>
            <person name="Huang M.D."/>
            <person name="Li C.Y."/>
            <person name="Huang L."/>
            <person name="Wang Z.W."/>
            <person name="Zhao X."/>
            <person name="Zhong W.Y."/>
            <person name="Peng D.H."/>
            <person name="Ahmad S."/>
            <person name="Lan S."/>
            <person name="Zhang J.S."/>
            <person name="Tsai W.C."/>
            <person name="Van de Peer Y."/>
            <person name="Liu Z.J."/>
        </authorList>
    </citation>
    <scope>NUCLEOTIDE SEQUENCE</scope>
    <source>
        <strain evidence="4">SCP</strain>
    </source>
</reference>
<keyword evidence="3" id="KW-0809">Transit peptide</keyword>
<sequence length="112" mass="13104">MLSAFKKRPQIMNLSKVKMRKIMNFFLKEPGLGLSVISSWPNFLLCSLEKKISPRYSVIRVLKSLGLPNKDVRFTTICCLKEEKFLEKYVIQYQDKVPQVLQAYRQKTMIGD</sequence>
<dbReference type="GO" id="GO:0003676">
    <property type="term" value="F:nucleic acid binding"/>
    <property type="evidence" value="ECO:0007669"/>
    <property type="project" value="InterPro"/>
</dbReference>